<proteinExistence type="predicted"/>
<evidence type="ECO:0000259" key="8">
    <source>
        <dbReference type="PROSITE" id="PS51840"/>
    </source>
</evidence>
<evidence type="ECO:0000256" key="4">
    <source>
        <dbReference type="ARBA" id="ARBA00023054"/>
    </source>
</evidence>
<feature type="domain" description="Calponin-homology (CH)" evidence="7">
    <location>
        <begin position="241"/>
        <end position="346"/>
    </location>
</feature>
<feature type="coiled-coil region" evidence="5">
    <location>
        <begin position="185"/>
        <end position="212"/>
    </location>
</feature>
<keyword evidence="2" id="KW-0597">Phosphoprotein</keyword>
<dbReference type="SMART" id="SM01203">
    <property type="entry name" value="DUF3585"/>
    <property type="match status" value="1"/>
</dbReference>
<dbReference type="InterPro" id="IPR022735">
    <property type="entry name" value="bMERB_dom"/>
</dbReference>
<keyword evidence="3" id="KW-0967">Endosome</keyword>
<dbReference type="PANTHER" id="PTHR23167">
    <property type="entry name" value="CALPONIN HOMOLOGY DOMAIN-CONTAINING PROTEIN DDB_G0272472-RELATED"/>
    <property type="match status" value="1"/>
</dbReference>
<dbReference type="Ensembl" id="ENSNMLT00000040533.1">
    <property type="protein sequence ID" value="ENSNMLP00000036386.1"/>
    <property type="gene ID" value="ENSNMLG00000022510.1"/>
</dbReference>
<dbReference type="InterPro" id="IPR050540">
    <property type="entry name" value="F-actin_Monoox_Mical"/>
</dbReference>
<keyword evidence="4 5" id="KW-0175">Coiled coil</keyword>
<evidence type="ECO:0000313" key="10">
    <source>
        <dbReference type="Ensembl" id="ENSNMLP00000036386.1"/>
    </source>
</evidence>
<feature type="region of interest" description="Disordered" evidence="6">
    <location>
        <begin position="475"/>
        <end position="496"/>
    </location>
</feature>
<dbReference type="AlphaFoldDB" id="A0A8C6WW53"/>
<dbReference type="InterPro" id="IPR036872">
    <property type="entry name" value="CH_dom_sf"/>
</dbReference>
<dbReference type="Pfam" id="PF10358">
    <property type="entry name" value="NT-C2"/>
    <property type="match status" value="1"/>
</dbReference>
<feature type="domain" description="C2 NT-type" evidence="8">
    <location>
        <begin position="8"/>
        <end position="157"/>
    </location>
</feature>
<dbReference type="PANTHER" id="PTHR23167:SF43">
    <property type="entry name" value="EH DOMAIN-BINDING PROTEIN 1"/>
    <property type="match status" value="1"/>
</dbReference>
<evidence type="ECO:0000259" key="9">
    <source>
        <dbReference type="PROSITE" id="PS51848"/>
    </source>
</evidence>
<evidence type="ECO:0000256" key="6">
    <source>
        <dbReference type="SAM" id="MobiDB-lite"/>
    </source>
</evidence>
<reference evidence="10" key="2">
    <citation type="submission" date="2025-09" db="UniProtKB">
        <authorList>
            <consortium name="Ensembl"/>
        </authorList>
    </citation>
    <scope>IDENTIFICATION</scope>
</reference>
<evidence type="ECO:0000256" key="5">
    <source>
        <dbReference type="SAM" id="Coils"/>
    </source>
</evidence>
<dbReference type="Proteomes" id="UP000694523">
    <property type="component" value="Unplaced"/>
</dbReference>
<evidence type="ECO:0000256" key="1">
    <source>
        <dbReference type="ARBA" id="ARBA00004177"/>
    </source>
</evidence>
<accession>A0A8C6WW53</accession>
<feature type="region of interest" description="Disordered" evidence="6">
    <location>
        <begin position="679"/>
        <end position="710"/>
    </location>
</feature>
<feature type="domain" description="BMERB" evidence="9">
    <location>
        <begin position="540"/>
        <end position="691"/>
    </location>
</feature>
<dbReference type="GO" id="GO:0005768">
    <property type="term" value="C:endosome"/>
    <property type="evidence" value="ECO:0007669"/>
    <property type="project" value="UniProtKB-SubCell"/>
</dbReference>
<feature type="compositionally biased region" description="Polar residues" evidence="6">
    <location>
        <begin position="390"/>
        <end position="403"/>
    </location>
</feature>
<dbReference type="InterPro" id="IPR019448">
    <property type="entry name" value="NT-C2"/>
</dbReference>
<keyword evidence="11" id="KW-1185">Reference proteome</keyword>
<sequence length="710" mass="81133">MASVWKRLQRVGKHASKFQFVASYQELMVECTKKWQPDKLVVVWTRRSRRKSSKSHSWQPGIKNPYRGVVVWPVPENIEITVTLFKDPHAEEFEDKEWTFVIENSPSGRRKALATSSINMKQYASPMPTQTDVKLKFKPLSKKVVSATLQFSLSCIFLREGKATDEDMQSLASLMSMKQADIGNLDDFEEDNEEDEENRVNQEEKAAKITGKSGSCYHFLTSISFLPPAQSCSKSGLGGKPNACQSLLAWCREVTKNYRGVKITNFTTSWRNGLAFCALLHHFRPDMIDYKSLNPQDIKENNKKAYDVFASLGISRLLEPSDMVLLAIPDKLTVMTYLYQIRAHFSGEELNVVQIEENSSRSTYKVGDFETDTNASIDQDKFYAELNDVQPHQPQPNVESNGSKVGDEDEMNSSWKTEVVEESLSSCPVPDEERGECGTASGGLIGRAASQLSSSPPQQKLGFSYNRDTDLVKKKGASLRHPESEPAADTSPPPTNHINTIPKLVNFLAPFVKHINNNVIYIQYIQYLNASLTNCYSLLFTKIKAFKDTSQYVVGELSALESEQRHIDARAARVEKRLRYLMDTGNNKEEEESMMQEWFMLVNKKNALIRRQNQLSLLEKEHDLERRFELLNRELRAMLAIEDWQKTEAQKRREQLLLDELVILVNKRDALVRDLDAQEKEAEEEDEHLERTLEQNKGKMAKKEEKCVLQ</sequence>
<dbReference type="FunFam" id="1.10.418.10:FF:000023">
    <property type="entry name" value="EH domain-binding protein 1 isoform X1"/>
    <property type="match status" value="1"/>
</dbReference>
<organism evidence="10 11">
    <name type="scientific">Neogobius melanostomus</name>
    <name type="common">round goby</name>
    <dbReference type="NCBI Taxonomy" id="47308"/>
    <lineage>
        <taxon>Eukaryota</taxon>
        <taxon>Metazoa</taxon>
        <taxon>Chordata</taxon>
        <taxon>Craniata</taxon>
        <taxon>Vertebrata</taxon>
        <taxon>Euteleostomi</taxon>
        <taxon>Actinopterygii</taxon>
        <taxon>Neopterygii</taxon>
        <taxon>Teleostei</taxon>
        <taxon>Neoteleostei</taxon>
        <taxon>Acanthomorphata</taxon>
        <taxon>Gobiaria</taxon>
        <taxon>Gobiiformes</taxon>
        <taxon>Gobioidei</taxon>
        <taxon>Gobiidae</taxon>
        <taxon>Benthophilinae</taxon>
        <taxon>Neogobiini</taxon>
        <taxon>Neogobius</taxon>
    </lineage>
</organism>
<dbReference type="PROSITE" id="PS51840">
    <property type="entry name" value="C2_NT"/>
    <property type="match status" value="1"/>
</dbReference>
<feature type="compositionally biased region" description="Basic and acidic residues" evidence="6">
    <location>
        <begin position="688"/>
        <end position="710"/>
    </location>
</feature>
<evidence type="ECO:0000256" key="2">
    <source>
        <dbReference type="ARBA" id="ARBA00022553"/>
    </source>
</evidence>
<evidence type="ECO:0000313" key="11">
    <source>
        <dbReference type="Proteomes" id="UP000694523"/>
    </source>
</evidence>
<evidence type="ECO:0000256" key="3">
    <source>
        <dbReference type="ARBA" id="ARBA00022753"/>
    </source>
</evidence>
<dbReference type="Pfam" id="PF00307">
    <property type="entry name" value="CH"/>
    <property type="match status" value="1"/>
</dbReference>
<name>A0A8C6WW53_9GOBI</name>
<dbReference type="InterPro" id="IPR001715">
    <property type="entry name" value="CH_dom"/>
</dbReference>
<dbReference type="SUPFAM" id="SSF47576">
    <property type="entry name" value="Calponin-homology domain, CH-domain"/>
    <property type="match status" value="1"/>
</dbReference>
<dbReference type="SMART" id="SM00033">
    <property type="entry name" value="CH"/>
    <property type="match status" value="1"/>
</dbReference>
<reference evidence="10" key="1">
    <citation type="submission" date="2025-08" db="UniProtKB">
        <authorList>
            <consortium name="Ensembl"/>
        </authorList>
    </citation>
    <scope>IDENTIFICATION</scope>
</reference>
<evidence type="ECO:0000259" key="7">
    <source>
        <dbReference type="PROSITE" id="PS50021"/>
    </source>
</evidence>
<protein>
    <submittedName>
        <fullName evidence="10">EH domain binding protein 1</fullName>
    </submittedName>
</protein>
<dbReference type="CDD" id="cd21254">
    <property type="entry name" value="CH_EHBP1"/>
    <property type="match status" value="1"/>
</dbReference>
<dbReference type="PROSITE" id="PS50021">
    <property type="entry name" value="CH"/>
    <property type="match status" value="1"/>
</dbReference>
<dbReference type="Pfam" id="PF12130">
    <property type="entry name" value="bMERB_dom"/>
    <property type="match status" value="1"/>
</dbReference>
<feature type="region of interest" description="Disordered" evidence="6">
    <location>
        <begin position="389"/>
        <end position="415"/>
    </location>
</feature>
<dbReference type="Gene3D" id="1.10.418.10">
    <property type="entry name" value="Calponin-like domain"/>
    <property type="match status" value="1"/>
</dbReference>
<comment type="subcellular location">
    <subcellularLocation>
        <location evidence="1">Endosome</location>
    </subcellularLocation>
</comment>
<dbReference type="PROSITE" id="PS51848">
    <property type="entry name" value="BMERB"/>
    <property type="match status" value="1"/>
</dbReference>